<sequence length="91" mass="10130">ILPVCKNQRIQRHKALSTIATRGKSSMGWFFGCKLHLLMNQSGGIVNTVLSNGHTADIKMVEQLVKGMTAKLYADRGYISQELKSRLRVQG</sequence>
<protein>
    <submittedName>
        <fullName evidence="2">Transposase</fullName>
    </submittedName>
</protein>
<organism evidence="2 3">
    <name type="scientific">Acinetobacter tandoii</name>
    <dbReference type="NCBI Taxonomy" id="202954"/>
    <lineage>
        <taxon>Bacteria</taxon>
        <taxon>Pseudomonadati</taxon>
        <taxon>Pseudomonadota</taxon>
        <taxon>Gammaproteobacteria</taxon>
        <taxon>Moraxellales</taxon>
        <taxon>Moraxellaceae</taxon>
        <taxon>Acinetobacter</taxon>
    </lineage>
</organism>
<dbReference type="EMBL" id="VXLD01000044">
    <property type="protein sequence ID" value="KAB1850780.1"/>
    <property type="molecule type" value="Genomic_DNA"/>
</dbReference>
<name>A0A5N4W361_9GAMM</name>
<evidence type="ECO:0000313" key="3">
    <source>
        <dbReference type="Proteomes" id="UP000325788"/>
    </source>
</evidence>
<dbReference type="AlphaFoldDB" id="A0A5N4W361"/>
<reference evidence="2 3" key="1">
    <citation type="submission" date="2019-09" db="EMBL/GenBank/DDBJ databases">
        <title>Draft genome sequence of Acinetobacter tandoii W4-4-4 isolated from environmental water sample.</title>
        <authorList>
            <person name="Wee S.K."/>
            <person name="Yan B."/>
            <person name="Mustaffa S.B."/>
            <person name="Yap E.P.H."/>
        </authorList>
    </citation>
    <scope>NUCLEOTIDE SEQUENCE [LARGE SCALE GENOMIC DNA]</scope>
    <source>
        <strain evidence="2 3">W4-4-4</strain>
    </source>
</reference>
<gene>
    <name evidence="2" type="ORF">F4W09_17025</name>
</gene>
<dbReference type="InterPro" id="IPR025668">
    <property type="entry name" value="Tnp_DDE_dom"/>
</dbReference>
<evidence type="ECO:0000259" key="1">
    <source>
        <dbReference type="Pfam" id="PF13612"/>
    </source>
</evidence>
<proteinExistence type="predicted"/>
<dbReference type="Proteomes" id="UP000325788">
    <property type="component" value="Unassembled WGS sequence"/>
</dbReference>
<dbReference type="Pfam" id="PF13612">
    <property type="entry name" value="DDE_Tnp_1_3"/>
    <property type="match status" value="1"/>
</dbReference>
<accession>A0A5N4W361</accession>
<dbReference type="RefSeq" id="WP_151505449.1">
    <property type="nucleotide sequence ID" value="NZ_VXLD01000044.1"/>
</dbReference>
<comment type="caution">
    <text evidence="2">The sequence shown here is derived from an EMBL/GenBank/DDBJ whole genome shotgun (WGS) entry which is preliminary data.</text>
</comment>
<feature type="non-terminal residue" evidence="2">
    <location>
        <position position="91"/>
    </location>
</feature>
<evidence type="ECO:0000313" key="2">
    <source>
        <dbReference type="EMBL" id="KAB1850780.1"/>
    </source>
</evidence>
<feature type="non-terminal residue" evidence="2">
    <location>
        <position position="1"/>
    </location>
</feature>
<feature type="domain" description="Transposase DDE" evidence="1">
    <location>
        <begin position="2"/>
        <end position="90"/>
    </location>
</feature>